<evidence type="ECO:0000313" key="1">
    <source>
        <dbReference type="EMBL" id="MDH6284032.1"/>
    </source>
</evidence>
<organism evidence="1 2">
    <name type="scientific">Prescottella agglutinans</name>
    <dbReference type="NCBI Taxonomy" id="1644129"/>
    <lineage>
        <taxon>Bacteria</taxon>
        <taxon>Bacillati</taxon>
        <taxon>Actinomycetota</taxon>
        <taxon>Actinomycetes</taxon>
        <taxon>Mycobacteriales</taxon>
        <taxon>Nocardiaceae</taxon>
        <taxon>Prescottella</taxon>
    </lineage>
</organism>
<reference evidence="1 2" key="1">
    <citation type="submission" date="2023-04" db="EMBL/GenBank/DDBJ databases">
        <title>Forest soil microbial communities from Buena Vista Peninsula, Colon Province, Panama.</title>
        <authorList>
            <person name="Bouskill N."/>
        </authorList>
    </citation>
    <scope>NUCLEOTIDE SEQUENCE [LARGE SCALE GENOMIC DNA]</scope>
    <source>
        <strain evidence="1 2">CFH S0262</strain>
    </source>
</reference>
<proteinExistence type="predicted"/>
<keyword evidence="2" id="KW-1185">Reference proteome</keyword>
<accession>A0ABT6MIA7</accession>
<gene>
    <name evidence="1" type="ORF">M2280_005283</name>
</gene>
<dbReference type="RefSeq" id="WP_280763279.1">
    <property type="nucleotide sequence ID" value="NZ_JARXVC010000017.1"/>
</dbReference>
<sequence length="201" mass="21974">MTATGQGPELAFCEPGNAVAMGKIHVRVVGAGRPERGAGLPAGTEALCGRDLDYGWDLDGDVTTESVDQRSRPRAGDGHVWLCRGCADAYTALATQGLLLTCHTDGIEEARMLRARKLTVTFDTLTTVDLAAHRYEIYFDGAWRHVRGATKTVNFFDRPIVRLDIANYATDGEDIYRTGGEVELRRVSWDGDVIDIPLAMM</sequence>
<dbReference type="Proteomes" id="UP001160334">
    <property type="component" value="Unassembled WGS sequence"/>
</dbReference>
<name>A0ABT6MIA7_9NOCA</name>
<protein>
    <submittedName>
        <fullName evidence="1">Uncharacterized protein</fullName>
    </submittedName>
</protein>
<comment type="caution">
    <text evidence="1">The sequence shown here is derived from an EMBL/GenBank/DDBJ whole genome shotgun (WGS) entry which is preliminary data.</text>
</comment>
<dbReference type="EMBL" id="JARXVC010000017">
    <property type="protein sequence ID" value="MDH6284032.1"/>
    <property type="molecule type" value="Genomic_DNA"/>
</dbReference>
<evidence type="ECO:0000313" key="2">
    <source>
        <dbReference type="Proteomes" id="UP001160334"/>
    </source>
</evidence>